<dbReference type="Pfam" id="PF05368">
    <property type="entry name" value="NmrA"/>
    <property type="match status" value="1"/>
</dbReference>
<dbReference type="AlphaFoldDB" id="A0A316WRP0"/>
<evidence type="ECO:0000259" key="1">
    <source>
        <dbReference type="Pfam" id="PF05368"/>
    </source>
</evidence>
<dbReference type="SUPFAM" id="SSF51735">
    <property type="entry name" value="NAD(P)-binding Rossmann-fold domains"/>
    <property type="match status" value="1"/>
</dbReference>
<evidence type="ECO:0000313" key="3">
    <source>
        <dbReference type="Proteomes" id="UP000236413"/>
    </source>
</evidence>
<reference evidence="2 3" key="1">
    <citation type="submission" date="2018-04" db="EMBL/GenBank/DDBJ databases">
        <title>Chryseobacterium oncorhynchi 701B-08T from rainbow trout, and Chryseobacterium viscerum 687B-08T from diseased fish.</title>
        <authorList>
            <person name="Jeong J.-J."/>
            <person name="Lee Y.J."/>
            <person name="Pathiraja D."/>
            <person name="Park B."/>
            <person name="Choi I.-G."/>
            <person name="Kim K.D."/>
        </authorList>
    </citation>
    <scope>NUCLEOTIDE SEQUENCE [LARGE SCALE GENOMIC DNA]</scope>
    <source>
        <strain evidence="2 3">687B-08</strain>
    </source>
</reference>
<dbReference type="InterPro" id="IPR051604">
    <property type="entry name" value="Ergot_Alk_Oxidoreductase"/>
</dbReference>
<dbReference type="Proteomes" id="UP000236413">
    <property type="component" value="Unassembled WGS sequence"/>
</dbReference>
<dbReference type="EMBL" id="PPEG02000002">
    <property type="protein sequence ID" value="PWN64084.1"/>
    <property type="molecule type" value="Genomic_DNA"/>
</dbReference>
<dbReference type="InterPro" id="IPR036291">
    <property type="entry name" value="NAD(P)-bd_dom_sf"/>
</dbReference>
<name>A0A316WRP0_9FLAO</name>
<dbReference type="PANTHER" id="PTHR43162:SF1">
    <property type="entry name" value="PRESTALK A DIFFERENTIATION PROTEIN A"/>
    <property type="match status" value="1"/>
</dbReference>
<protein>
    <submittedName>
        <fullName evidence="2">NAD-dependent dehydratase</fullName>
    </submittedName>
</protein>
<dbReference type="Gene3D" id="3.40.50.720">
    <property type="entry name" value="NAD(P)-binding Rossmann-like Domain"/>
    <property type="match status" value="1"/>
</dbReference>
<feature type="domain" description="NmrA-like" evidence="1">
    <location>
        <begin position="3"/>
        <end position="263"/>
    </location>
</feature>
<accession>A0A316WRP0</accession>
<organism evidence="2 3">
    <name type="scientific">Chryseobacterium viscerum</name>
    <dbReference type="NCBI Taxonomy" id="1037377"/>
    <lineage>
        <taxon>Bacteria</taxon>
        <taxon>Pseudomonadati</taxon>
        <taxon>Bacteroidota</taxon>
        <taxon>Flavobacteriia</taxon>
        <taxon>Flavobacteriales</taxon>
        <taxon>Weeksellaceae</taxon>
        <taxon>Chryseobacterium group</taxon>
        <taxon>Chryseobacterium</taxon>
    </lineage>
</organism>
<comment type="caution">
    <text evidence="2">The sequence shown here is derived from an EMBL/GenBank/DDBJ whole genome shotgun (WGS) entry which is preliminary data.</text>
</comment>
<dbReference type="RefSeq" id="WP_109738025.1">
    <property type="nucleotide sequence ID" value="NZ_PPEG02000002.1"/>
</dbReference>
<evidence type="ECO:0000313" key="2">
    <source>
        <dbReference type="EMBL" id="PWN64084.1"/>
    </source>
</evidence>
<dbReference type="InterPro" id="IPR008030">
    <property type="entry name" value="NmrA-like"/>
</dbReference>
<gene>
    <name evidence="2" type="ORF">C1634_005675</name>
</gene>
<dbReference type="PANTHER" id="PTHR43162">
    <property type="match status" value="1"/>
</dbReference>
<proteinExistence type="predicted"/>
<dbReference type="Gene3D" id="3.90.25.10">
    <property type="entry name" value="UDP-galactose 4-epimerase, domain 1"/>
    <property type="match status" value="1"/>
</dbReference>
<sequence length="303" mass="33722">MNIVLTGSIGNIGKPLTKELIQKGHSVTVISSNEERAGSIRALGAKAAIGSMFDVDFLTETFTGADIVYLMETMEAAGDMFDKNIDFIGEISRIGQNYKTAVERSGVKKIIHLSSIGAHTDKGTGIIVFHYHVEQILRQLAYDVVIKFIRPVGIYFNMFSFINTIKNKGAIISNWGGDQKEPWVSPLDIADVVAEEMEKPFVEREVRYVASDEVSPDEITKALGESIGKPDLEWKVISDEELLKNWLNIGFNEQVARGFVETQAAQGSGILYEDYYQHQPVLGKVKLVDFAKEFAAAYHHDEK</sequence>